<keyword evidence="5" id="KW-0175">Coiled coil</keyword>
<evidence type="ECO:0000256" key="6">
    <source>
        <dbReference type="SAM" id="MobiDB-lite"/>
    </source>
</evidence>
<comment type="caution">
    <text evidence="8">The sequence shown here is derived from an EMBL/GenBank/DDBJ whole genome shotgun (WGS) entry which is preliminary data.</text>
</comment>
<evidence type="ECO:0000313" key="8">
    <source>
        <dbReference type="EMBL" id="MBK1711528.1"/>
    </source>
</evidence>
<keyword evidence="9" id="KW-1185">Reference proteome</keyword>
<dbReference type="Proteomes" id="UP001041814">
    <property type="component" value="Unassembled WGS sequence"/>
</dbReference>
<name>A0ABS1DPY9_RUBGE</name>
<dbReference type="PANTHER" id="PTHR36438:SF1">
    <property type="entry name" value="IRON-SULFUR CLUSTER REPAIR PROTEIN YTFE"/>
    <property type="match status" value="1"/>
</dbReference>
<dbReference type="InterPro" id="IPR012312">
    <property type="entry name" value="Hemerythrin-like"/>
</dbReference>
<evidence type="ECO:0000256" key="2">
    <source>
        <dbReference type="ARBA" id="ARBA00022490"/>
    </source>
</evidence>
<dbReference type="PANTHER" id="PTHR36438">
    <property type="entry name" value="IRON-SULFUR CLUSTER REPAIR PROTEIN YTFE"/>
    <property type="match status" value="1"/>
</dbReference>
<evidence type="ECO:0000256" key="3">
    <source>
        <dbReference type="ARBA" id="ARBA00022723"/>
    </source>
</evidence>
<reference evidence="8" key="1">
    <citation type="submission" date="2017-08" db="EMBL/GenBank/DDBJ databases">
        <authorList>
            <person name="Imhoff J.F."/>
            <person name="Rahn T."/>
            <person name="Kuenzel S."/>
            <person name="Neulinger S.C."/>
        </authorList>
    </citation>
    <scope>NUCLEOTIDE SEQUENCE</scope>
    <source>
        <strain evidence="8">IM 151</strain>
    </source>
</reference>
<dbReference type="InterPro" id="IPR019903">
    <property type="entry name" value="RIC_family"/>
</dbReference>
<gene>
    <name evidence="8" type="ORF">CKO43_01890</name>
</gene>
<keyword evidence="2" id="KW-0963">Cytoplasm</keyword>
<dbReference type="Gene3D" id="1.20.120.520">
    <property type="entry name" value="nmb1532 protein domain like"/>
    <property type="match status" value="1"/>
</dbReference>
<evidence type="ECO:0000256" key="5">
    <source>
        <dbReference type="SAM" id="Coils"/>
    </source>
</evidence>
<feature type="region of interest" description="Disordered" evidence="6">
    <location>
        <begin position="150"/>
        <end position="170"/>
    </location>
</feature>
<evidence type="ECO:0000256" key="1">
    <source>
        <dbReference type="ARBA" id="ARBA00004496"/>
    </source>
</evidence>
<sequence>MSPETTRQVSALIDRIQTRFHEGHRQALPQLQAMAAMVEARGIDDGVVASLRTIGNALEQHMFKEEMRLFPMMEQGGNTLIGLLIEDLHREHVAHENAMDDLRARLGMLTEAHGTDLTLQQLIRALDDLANELALHIRAEDEELFPLFARPASPDSSSTFNPWSPATTTS</sequence>
<evidence type="ECO:0000313" key="9">
    <source>
        <dbReference type="Proteomes" id="UP001041814"/>
    </source>
</evidence>
<accession>A0ABS1DPY9</accession>
<evidence type="ECO:0000256" key="4">
    <source>
        <dbReference type="ARBA" id="ARBA00023004"/>
    </source>
</evidence>
<keyword evidence="4" id="KW-0408">Iron</keyword>
<proteinExistence type="predicted"/>
<keyword evidence="3" id="KW-0479">Metal-binding</keyword>
<dbReference type="EMBL" id="NRRU01000004">
    <property type="protein sequence ID" value="MBK1711528.1"/>
    <property type="molecule type" value="Genomic_DNA"/>
</dbReference>
<dbReference type="Pfam" id="PF01814">
    <property type="entry name" value="Hemerythrin"/>
    <property type="match status" value="1"/>
</dbReference>
<protein>
    <recommendedName>
        <fullName evidence="7">Hemerythrin-like domain-containing protein</fullName>
    </recommendedName>
</protein>
<evidence type="ECO:0000259" key="7">
    <source>
        <dbReference type="Pfam" id="PF01814"/>
    </source>
</evidence>
<reference evidence="8" key="2">
    <citation type="journal article" date="2020" name="Microorganisms">
        <title>Osmotic Adaptation and Compatible Solute Biosynthesis of Phototrophic Bacteria as Revealed from Genome Analyses.</title>
        <authorList>
            <person name="Imhoff J.F."/>
            <person name="Rahn T."/>
            <person name="Kunzel S."/>
            <person name="Keller A."/>
            <person name="Neulinger S.C."/>
        </authorList>
    </citation>
    <scope>NUCLEOTIDE SEQUENCE</scope>
    <source>
        <strain evidence="8">IM 151</strain>
    </source>
</reference>
<comment type="subcellular location">
    <subcellularLocation>
        <location evidence="1">Cytoplasm</location>
    </subcellularLocation>
</comment>
<organism evidence="8 9">
    <name type="scientific">Rubrivivax gelatinosus</name>
    <name type="common">Rhodocyclus gelatinosus</name>
    <name type="synonym">Rhodopseudomonas gelatinosa</name>
    <dbReference type="NCBI Taxonomy" id="28068"/>
    <lineage>
        <taxon>Bacteria</taxon>
        <taxon>Pseudomonadati</taxon>
        <taxon>Pseudomonadota</taxon>
        <taxon>Betaproteobacteria</taxon>
        <taxon>Burkholderiales</taxon>
        <taxon>Sphaerotilaceae</taxon>
        <taxon>Rubrivivax</taxon>
    </lineage>
</organism>
<feature type="domain" description="Hemerythrin-like" evidence="7">
    <location>
        <begin position="16"/>
        <end position="147"/>
    </location>
</feature>
<feature type="coiled-coil region" evidence="5">
    <location>
        <begin position="85"/>
        <end position="139"/>
    </location>
</feature>
<feature type="compositionally biased region" description="Polar residues" evidence="6">
    <location>
        <begin position="154"/>
        <end position="170"/>
    </location>
</feature>
<dbReference type="RefSeq" id="WP_200225287.1">
    <property type="nucleotide sequence ID" value="NZ_NRRT01000001.1"/>
</dbReference>